<dbReference type="InterPro" id="IPR032675">
    <property type="entry name" value="LRR_dom_sf"/>
</dbReference>
<feature type="compositionally biased region" description="Low complexity" evidence="1">
    <location>
        <begin position="23"/>
        <end position="34"/>
    </location>
</feature>
<accession>A0A9P4NE83</accession>
<gene>
    <name evidence="2" type="ORF">EJ08DRAFT_703660</name>
</gene>
<comment type="caution">
    <text evidence="2">The sequence shown here is derived from an EMBL/GenBank/DDBJ whole genome shotgun (WGS) entry which is preliminary data.</text>
</comment>
<evidence type="ECO:0000256" key="1">
    <source>
        <dbReference type="SAM" id="MobiDB-lite"/>
    </source>
</evidence>
<name>A0A9P4NE83_9PEZI</name>
<dbReference type="Gene3D" id="3.80.10.10">
    <property type="entry name" value="Ribonuclease Inhibitor"/>
    <property type="match status" value="1"/>
</dbReference>
<organism evidence="2 3">
    <name type="scientific">Tothia fuscella</name>
    <dbReference type="NCBI Taxonomy" id="1048955"/>
    <lineage>
        <taxon>Eukaryota</taxon>
        <taxon>Fungi</taxon>
        <taxon>Dikarya</taxon>
        <taxon>Ascomycota</taxon>
        <taxon>Pezizomycotina</taxon>
        <taxon>Dothideomycetes</taxon>
        <taxon>Pleosporomycetidae</taxon>
        <taxon>Venturiales</taxon>
        <taxon>Cylindrosympodiaceae</taxon>
        <taxon>Tothia</taxon>
    </lineage>
</organism>
<dbReference type="EMBL" id="MU007159">
    <property type="protein sequence ID" value="KAF2416425.1"/>
    <property type="molecule type" value="Genomic_DNA"/>
</dbReference>
<keyword evidence="3" id="KW-1185">Reference proteome</keyword>
<dbReference type="SUPFAM" id="SSF52047">
    <property type="entry name" value="RNI-like"/>
    <property type="match status" value="1"/>
</dbReference>
<protein>
    <submittedName>
        <fullName evidence="2">Uncharacterized protein</fullName>
    </submittedName>
</protein>
<dbReference type="OrthoDB" id="10332086at2759"/>
<dbReference type="AlphaFoldDB" id="A0A9P4NE83"/>
<reference evidence="2" key="1">
    <citation type="journal article" date="2020" name="Stud. Mycol.">
        <title>101 Dothideomycetes genomes: a test case for predicting lifestyles and emergence of pathogens.</title>
        <authorList>
            <person name="Haridas S."/>
            <person name="Albert R."/>
            <person name="Binder M."/>
            <person name="Bloem J."/>
            <person name="Labutti K."/>
            <person name="Salamov A."/>
            <person name="Andreopoulos B."/>
            <person name="Baker S."/>
            <person name="Barry K."/>
            <person name="Bills G."/>
            <person name="Bluhm B."/>
            <person name="Cannon C."/>
            <person name="Castanera R."/>
            <person name="Culley D."/>
            <person name="Daum C."/>
            <person name="Ezra D."/>
            <person name="Gonzalez J."/>
            <person name="Henrissat B."/>
            <person name="Kuo A."/>
            <person name="Liang C."/>
            <person name="Lipzen A."/>
            <person name="Lutzoni F."/>
            <person name="Magnuson J."/>
            <person name="Mondo S."/>
            <person name="Nolan M."/>
            <person name="Ohm R."/>
            <person name="Pangilinan J."/>
            <person name="Park H.-J."/>
            <person name="Ramirez L."/>
            <person name="Alfaro M."/>
            <person name="Sun H."/>
            <person name="Tritt A."/>
            <person name="Yoshinaga Y."/>
            <person name="Zwiers L.-H."/>
            <person name="Turgeon B."/>
            <person name="Goodwin S."/>
            <person name="Spatafora J."/>
            <person name="Crous P."/>
            <person name="Grigoriev I."/>
        </authorList>
    </citation>
    <scope>NUCLEOTIDE SEQUENCE</scope>
    <source>
        <strain evidence="2">CBS 130266</strain>
    </source>
</reference>
<dbReference type="Proteomes" id="UP000800235">
    <property type="component" value="Unassembled WGS sequence"/>
</dbReference>
<feature type="region of interest" description="Disordered" evidence="1">
    <location>
        <begin position="23"/>
        <end position="68"/>
    </location>
</feature>
<sequence length="625" mass="69752">MSDPPVDWSDRVRRKTYELSVNTSTASTAHSVASPGLGLLVSPLDSEDSEMIEDSSSTPTTPRSPIKEDVSSALLQTTLVDNDDSYYYPSPNGTFKQFSDLTRKVLFQIFDHLPTKADQLTLTLLTKKTYNTLIPKLYHTITVDMSQYPSLMSRFSHVMSSDTFDWQCVRRIVFDATIIVDIKAPPAGLHYLASFFADGCPKERLEYFSWPAGYPLTSSLSLELWDNHPGLQNLEIYQQSLLDNTVDVKNALSKMSSVKSLRLSPSNSDGLKHISSILKNMRTIKHFHVDLLTNADANSAFTDLTVPSLLFKSIKFTHPLQLTHLKLWGAPLQKAKGWINSLDLSTLQELELIFCPSTGVFLKELSQTTPAGASTSTSLRNIRSLKIKYHYNSKIPSYDIVEGLNLRFKKFVADHCQLRTLWLQLIGHGTIPAPELIAALVCNLETLYLDIFDVAPTPSKEALQELNPAILKSFLLKRCVLEQESSFPGGMNTSSITRAVDTILSKTTPHLLHSLAIPRPTSTTALQSLFTFITPVTLKLITYARHTPTAPPALTDEELKIIAKGGRRLQTLADEVVGYGKDVDRVRYYTKVQGVLFGRKKNVMMWPTSLRELYGSGMEVSILTD</sequence>
<evidence type="ECO:0000313" key="2">
    <source>
        <dbReference type="EMBL" id="KAF2416425.1"/>
    </source>
</evidence>
<feature type="compositionally biased region" description="Low complexity" evidence="1">
    <location>
        <begin position="54"/>
        <end position="64"/>
    </location>
</feature>
<evidence type="ECO:0000313" key="3">
    <source>
        <dbReference type="Proteomes" id="UP000800235"/>
    </source>
</evidence>
<proteinExistence type="predicted"/>